<name>A0AAD4MY32_9BILA</name>
<comment type="subcellular location">
    <subcellularLocation>
        <location evidence="1">Membrane</location>
    </subcellularLocation>
</comment>
<evidence type="ECO:0000256" key="4">
    <source>
        <dbReference type="ARBA" id="ARBA00022516"/>
    </source>
</evidence>
<feature type="region of interest" description="Disordered" evidence="14">
    <location>
        <begin position="517"/>
        <end position="582"/>
    </location>
</feature>
<feature type="compositionally biased region" description="Low complexity" evidence="14">
    <location>
        <begin position="519"/>
        <end position="533"/>
    </location>
</feature>
<dbReference type="Pfam" id="PF01553">
    <property type="entry name" value="Acyltransferase"/>
    <property type="match status" value="1"/>
</dbReference>
<evidence type="ECO:0000256" key="15">
    <source>
        <dbReference type="SAM" id="Phobius"/>
    </source>
</evidence>
<dbReference type="GO" id="GO:0005783">
    <property type="term" value="C:endoplasmic reticulum"/>
    <property type="evidence" value="ECO:0007669"/>
    <property type="project" value="TreeGrafter"/>
</dbReference>
<evidence type="ECO:0000256" key="3">
    <source>
        <dbReference type="ARBA" id="ARBA00008655"/>
    </source>
</evidence>
<evidence type="ECO:0000313" key="18">
    <source>
        <dbReference type="Proteomes" id="UP001201812"/>
    </source>
</evidence>
<dbReference type="AlphaFoldDB" id="A0AAD4MY32"/>
<comment type="pathway">
    <text evidence="2">Lipid metabolism.</text>
</comment>
<evidence type="ECO:0000256" key="13">
    <source>
        <dbReference type="ARBA" id="ARBA00025707"/>
    </source>
</evidence>
<dbReference type="SMART" id="SM00563">
    <property type="entry name" value="PlsC"/>
    <property type="match status" value="1"/>
</dbReference>
<evidence type="ECO:0000256" key="14">
    <source>
        <dbReference type="SAM" id="MobiDB-lite"/>
    </source>
</evidence>
<gene>
    <name evidence="17" type="ORF">DdX_11201</name>
</gene>
<feature type="region of interest" description="Disordered" evidence="14">
    <location>
        <begin position="70"/>
        <end position="97"/>
    </location>
</feature>
<reference evidence="17" key="1">
    <citation type="submission" date="2022-01" db="EMBL/GenBank/DDBJ databases">
        <title>Genome Sequence Resource for Two Populations of Ditylenchus destructor, the Migratory Endoparasitic Phytonematode.</title>
        <authorList>
            <person name="Zhang H."/>
            <person name="Lin R."/>
            <person name="Xie B."/>
        </authorList>
    </citation>
    <scope>NUCLEOTIDE SEQUENCE</scope>
    <source>
        <strain evidence="17">BazhouSP</strain>
    </source>
</reference>
<dbReference type="GO" id="GO:0004366">
    <property type="term" value="F:glycerol-3-phosphate O-acyltransferase activity"/>
    <property type="evidence" value="ECO:0007669"/>
    <property type="project" value="TreeGrafter"/>
</dbReference>
<feature type="compositionally biased region" description="Polar residues" evidence="14">
    <location>
        <begin position="558"/>
        <end position="569"/>
    </location>
</feature>
<dbReference type="GO" id="GO:0008654">
    <property type="term" value="P:phospholipid biosynthetic process"/>
    <property type="evidence" value="ECO:0007669"/>
    <property type="project" value="UniProtKB-KW"/>
</dbReference>
<evidence type="ECO:0000256" key="1">
    <source>
        <dbReference type="ARBA" id="ARBA00004370"/>
    </source>
</evidence>
<feature type="compositionally biased region" description="Acidic residues" evidence="14">
    <location>
        <begin position="545"/>
        <end position="555"/>
    </location>
</feature>
<keyword evidence="18" id="KW-1185">Reference proteome</keyword>
<evidence type="ECO:0000256" key="12">
    <source>
        <dbReference type="ARBA" id="ARBA00023315"/>
    </source>
</evidence>
<comment type="pathway">
    <text evidence="13">Phospholipid metabolism.</text>
</comment>
<evidence type="ECO:0000256" key="8">
    <source>
        <dbReference type="ARBA" id="ARBA00023098"/>
    </source>
</evidence>
<dbReference type="SUPFAM" id="SSF69593">
    <property type="entry name" value="Glycerol-3-phosphate (1)-acyltransferase"/>
    <property type="match status" value="1"/>
</dbReference>
<dbReference type="GO" id="GO:0019432">
    <property type="term" value="P:triglyceride biosynthetic process"/>
    <property type="evidence" value="ECO:0007669"/>
    <property type="project" value="TreeGrafter"/>
</dbReference>
<accession>A0AAD4MY32</accession>
<evidence type="ECO:0000256" key="7">
    <source>
        <dbReference type="ARBA" id="ARBA00022989"/>
    </source>
</evidence>
<comment type="similarity">
    <text evidence="3">Belongs to the 1-acyl-sn-glycerol-3-phosphate acyltransferase family.</text>
</comment>
<evidence type="ECO:0000256" key="2">
    <source>
        <dbReference type="ARBA" id="ARBA00005189"/>
    </source>
</evidence>
<keyword evidence="5" id="KW-0808">Transferase</keyword>
<feature type="transmembrane region" description="Helical" evidence="15">
    <location>
        <begin position="6"/>
        <end position="30"/>
    </location>
</feature>
<evidence type="ECO:0000256" key="5">
    <source>
        <dbReference type="ARBA" id="ARBA00022679"/>
    </source>
</evidence>
<evidence type="ECO:0000259" key="16">
    <source>
        <dbReference type="SMART" id="SM00563"/>
    </source>
</evidence>
<feature type="transmembrane region" description="Helical" evidence="15">
    <location>
        <begin position="170"/>
        <end position="189"/>
    </location>
</feature>
<keyword evidence="6 15" id="KW-0812">Transmembrane</keyword>
<evidence type="ECO:0000256" key="9">
    <source>
        <dbReference type="ARBA" id="ARBA00023136"/>
    </source>
</evidence>
<organism evidence="17 18">
    <name type="scientific">Ditylenchus destructor</name>
    <dbReference type="NCBI Taxonomy" id="166010"/>
    <lineage>
        <taxon>Eukaryota</taxon>
        <taxon>Metazoa</taxon>
        <taxon>Ecdysozoa</taxon>
        <taxon>Nematoda</taxon>
        <taxon>Chromadorea</taxon>
        <taxon>Rhabditida</taxon>
        <taxon>Tylenchina</taxon>
        <taxon>Tylenchomorpha</taxon>
        <taxon>Sphaerularioidea</taxon>
        <taxon>Anguinidae</taxon>
        <taxon>Anguininae</taxon>
        <taxon>Ditylenchus</taxon>
    </lineage>
</organism>
<keyword evidence="8" id="KW-0443">Lipid metabolism</keyword>
<feature type="domain" description="Phospholipid/glycerol acyltransferase" evidence="16">
    <location>
        <begin position="254"/>
        <end position="369"/>
    </location>
</feature>
<evidence type="ECO:0000256" key="11">
    <source>
        <dbReference type="ARBA" id="ARBA00023264"/>
    </source>
</evidence>
<dbReference type="Proteomes" id="UP001201812">
    <property type="component" value="Unassembled WGS sequence"/>
</dbReference>
<keyword evidence="11" id="KW-1208">Phospholipid metabolism</keyword>
<dbReference type="InterPro" id="IPR045252">
    <property type="entry name" value="LPCAT1-like"/>
</dbReference>
<keyword evidence="4" id="KW-0444">Lipid biosynthesis</keyword>
<dbReference type="PANTHER" id="PTHR23063">
    <property type="entry name" value="PHOSPHOLIPID ACYLTRANSFERASE"/>
    <property type="match status" value="1"/>
</dbReference>
<dbReference type="PANTHER" id="PTHR23063:SF6">
    <property type="entry name" value="PHOSPHOLIPID_GLYCEROL ACYLTRANSFERASE DOMAIN-CONTAINING PROTEIN"/>
    <property type="match status" value="1"/>
</dbReference>
<evidence type="ECO:0000313" key="17">
    <source>
        <dbReference type="EMBL" id="KAI1709805.1"/>
    </source>
</evidence>
<feature type="transmembrane region" description="Helical" evidence="15">
    <location>
        <begin position="195"/>
        <end position="215"/>
    </location>
</feature>
<evidence type="ECO:0000256" key="10">
    <source>
        <dbReference type="ARBA" id="ARBA00023209"/>
    </source>
</evidence>
<feature type="compositionally biased region" description="Polar residues" evidence="14">
    <location>
        <begin position="72"/>
        <end position="86"/>
    </location>
</feature>
<evidence type="ECO:0000256" key="6">
    <source>
        <dbReference type="ARBA" id="ARBA00022692"/>
    </source>
</evidence>
<keyword evidence="10" id="KW-0594">Phospholipid biosynthesis</keyword>
<keyword evidence="12 17" id="KW-0012">Acyltransferase</keyword>
<dbReference type="CDD" id="cd07991">
    <property type="entry name" value="LPLAT_LPCAT1-like"/>
    <property type="match status" value="1"/>
</dbReference>
<keyword evidence="7 15" id="KW-1133">Transmembrane helix</keyword>
<dbReference type="InterPro" id="IPR002123">
    <property type="entry name" value="Plipid/glycerol_acylTrfase"/>
</dbReference>
<comment type="caution">
    <text evidence="17">The sequence shown here is derived from an EMBL/GenBank/DDBJ whole genome shotgun (WGS) entry which is preliminary data.</text>
</comment>
<protein>
    <submittedName>
        <fullName evidence="17">Acyltransferase domain-containing protein</fullName>
    </submittedName>
</protein>
<sequence length="582" mass="64990">MFALFFTIYLTSLVAGYAATLLLILTGMGWRSLPRIYLQMVLFLQSFFPKDAVVLEQIIDRDPNIHFEVYQSRPNKTGDSTTSESRPASPISNYSNSGYNSDSEGGISAATCLFEVNIQLARVGVEAIIQDEVLDAFGQAPMHKIEEPVSLRRRFAAAVKNLCSNSQRKVSMLGSTLLLALFLFIRWFVLFPVRLALMLTSFVFLAVCCILACVIDFSGNTKTKIALIYCRLFNAGSGLIANYHNPENRPTRPGVAVANHLSPNDIQIICADVNPKQNYIYSVTGQKHQGIIWTIERLVERLCPSIWLERASADERRAFTKAVLHEARTSGPVLIFPEGYCTNNTKVLQFRRAVFEEDVNIHPIAVRQDARFGDSYWSEDQFFHYLLRVLTSWAIVYDVYYLPVQRRYRHEDATEFARRVQCLIAEAADCAPAGYDGGVFYKQHEKHKHLRTAQQRCAYQLLNVNGPEFVISEGPILEKEIPTEELFPLEGPSSLEDTIPVSSTVTPFPAADADYVGGSTTASSTSSFSRISSNGYSNLSHSEKGDDENESDGMEEPTQIQDVSKNLQVSDGEDTDGSLLNG</sequence>
<dbReference type="EMBL" id="JAKKPZ010000029">
    <property type="protein sequence ID" value="KAI1709805.1"/>
    <property type="molecule type" value="Genomic_DNA"/>
</dbReference>
<proteinExistence type="inferred from homology"/>
<dbReference type="GO" id="GO:0016020">
    <property type="term" value="C:membrane"/>
    <property type="evidence" value="ECO:0007669"/>
    <property type="project" value="UniProtKB-SubCell"/>
</dbReference>
<keyword evidence="9 15" id="KW-0472">Membrane</keyword>